<dbReference type="AlphaFoldDB" id="A0A8S1UIT0"/>
<dbReference type="EMBL" id="CAJJDO010000041">
    <property type="protein sequence ID" value="CAD8164375.1"/>
    <property type="molecule type" value="Genomic_DNA"/>
</dbReference>
<accession>A0A8S1UIT0</accession>
<evidence type="ECO:0000313" key="1">
    <source>
        <dbReference type="EMBL" id="CAD8164375.1"/>
    </source>
</evidence>
<keyword evidence="2" id="KW-1185">Reference proteome</keyword>
<name>A0A8S1UIT0_9CILI</name>
<sequence length="235" mass="28546">MFKFFNKSINSIYLQVSIENQFKHIKSSQKVRFKMFQEMSKEHRSEITLTRQPQMNNHFNVYLNLQILIHIFQVSQFNQIKRKFLEGFFSLLNLNKNFQEGLNMQNLPLFLKSFQDPIYIRREFFFCIYQILKYSELYLNHFYLNGIKLLCLYDLEVSNNFILLVNLSLKLPIDRNRIEALLIISIIFLKNILQVQTLFYNLPFFSSMKNESRQIRVKFRSQWQNYKADQAECRI</sequence>
<gene>
    <name evidence="1" type="ORF">PPENT_87.1.T0410001</name>
</gene>
<protein>
    <submittedName>
        <fullName evidence="1">Uncharacterized protein</fullName>
    </submittedName>
</protein>
<proteinExistence type="predicted"/>
<comment type="caution">
    <text evidence="1">The sequence shown here is derived from an EMBL/GenBank/DDBJ whole genome shotgun (WGS) entry which is preliminary data.</text>
</comment>
<organism evidence="1 2">
    <name type="scientific">Paramecium pentaurelia</name>
    <dbReference type="NCBI Taxonomy" id="43138"/>
    <lineage>
        <taxon>Eukaryota</taxon>
        <taxon>Sar</taxon>
        <taxon>Alveolata</taxon>
        <taxon>Ciliophora</taxon>
        <taxon>Intramacronucleata</taxon>
        <taxon>Oligohymenophorea</taxon>
        <taxon>Peniculida</taxon>
        <taxon>Parameciidae</taxon>
        <taxon>Paramecium</taxon>
    </lineage>
</organism>
<evidence type="ECO:0000313" key="2">
    <source>
        <dbReference type="Proteomes" id="UP000689195"/>
    </source>
</evidence>
<dbReference type="Proteomes" id="UP000689195">
    <property type="component" value="Unassembled WGS sequence"/>
</dbReference>
<reference evidence="1" key="1">
    <citation type="submission" date="2021-01" db="EMBL/GenBank/DDBJ databases">
        <authorList>
            <consortium name="Genoscope - CEA"/>
            <person name="William W."/>
        </authorList>
    </citation>
    <scope>NUCLEOTIDE SEQUENCE</scope>
</reference>